<accession>A0A091RC13</accession>
<dbReference type="MEROPS" id="C01.034"/>
<dbReference type="GO" id="GO:0008234">
    <property type="term" value="F:cysteine-type peptidase activity"/>
    <property type="evidence" value="ECO:0007669"/>
    <property type="project" value="UniProtKB-KW"/>
</dbReference>
<feature type="chain" id="PRO_5018549677" evidence="7">
    <location>
        <begin position="21"/>
        <end position="324"/>
    </location>
</feature>
<evidence type="ECO:0000256" key="2">
    <source>
        <dbReference type="ARBA" id="ARBA00022670"/>
    </source>
</evidence>
<dbReference type="PROSITE" id="PS00139">
    <property type="entry name" value="THIOL_PROTEASE_CYS"/>
    <property type="match status" value="1"/>
</dbReference>
<keyword evidence="3" id="KW-0378">Hydrolase</keyword>
<keyword evidence="7" id="KW-0732">Signal</keyword>
<dbReference type="InterPro" id="IPR038765">
    <property type="entry name" value="Papain-like_cys_pep_sf"/>
</dbReference>
<feature type="non-terminal residue" evidence="10">
    <location>
        <position position="324"/>
    </location>
</feature>
<evidence type="ECO:0000313" key="11">
    <source>
        <dbReference type="Proteomes" id="UP000052967"/>
    </source>
</evidence>
<dbReference type="Proteomes" id="UP000052967">
    <property type="component" value="Unassembled WGS sequence"/>
</dbReference>
<evidence type="ECO:0000256" key="3">
    <source>
        <dbReference type="ARBA" id="ARBA00022801"/>
    </source>
</evidence>
<evidence type="ECO:0000256" key="5">
    <source>
        <dbReference type="ARBA" id="ARBA00023145"/>
    </source>
</evidence>
<sequence length="324" mass="35727">SITLLATLLVALGHPDPALDWHWKLWKTTYGKEYPHQKEEEERRGIWEENLRVVTLHNLEHSLGLHSYQLGMNHLGDMVGAGLVALLTGLNVAPGSKRVSWNPPRAGRQVPDTMDWREKGCVTEVKNQGSCGSCWAFSAVGALECQVKLKTGQLVSLSTQNLVDCSVMYGNKGCSGGFMTNAFQYIIDNEGIDSEESYPYKAQNGTCQYNASTRAATCSKYVELPFGDEEALKDAVANVGPVSVAIDATQPTFFLYRSGVYDDPKCSQEVNHAVVVIGYGTLQEKDYWLVKNSWGLSFGDQGYIRMARNHANHCGIASYASYPL</sequence>
<dbReference type="PROSITE" id="PS00639">
    <property type="entry name" value="THIOL_PROTEASE_HIS"/>
    <property type="match status" value="1"/>
</dbReference>
<name>A0A091RC13_MERNU</name>
<dbReference type="FunFam" id="3.90.70.10:FF:000006">
    <property type="entry name" value="Cathepsin S"/>
    <property type="match status" value="1"/>
</dbReference>
<dbReference type="Pfam" id="PF00112">
    <property type="entry name" value="Peptidase_C1"/>
    <property type="match status" value="1"/>
</dbReference>
<dbReference type="PANTHER" id="PTHR12411">
    <property type="entry name" value="CYSTEINE PROTEASE FAMILY C1-RELATED"/>
    <property type="match status" value="1"/>
</dbReference>
<dbReference type="InterPro" id="IPR039417">
    <property type="entry name" value="Peptidase_C1A_papain-like"/>
</dbReference>
<dbReference type="PROSITE" id="PS00640">
    <property type="entry name" value="THIOL_PROTEASE_ASN"/>
    <property type="match status" value="1"/>
</dbReference>
<dbReference type="InterPro" id="IPR025661">
    <property type="entry name" value="Pept_asp_AS"/>
</dbReference>
<keyword evidence="2" id="KW-0645">Protease</keyword>
<dbReference type="AlphaFoldDB" id="A0A091RC13"/>
<protein>
    <submittedName>
        <fullName evidence="10">Cathepsin S</fullName>
    </submittedName>
</protein>
<dbReference type="PRINTS" id="PR00705">
    <property type="entry name" value="PAPAIN"/>
</dbReference>
<comment type="similarity">
    <text evidence="1">Belongs to the peptidase C1 family.</text>
</comment>
<evidence type="ECO:0000259" key="8">
    <source>
        <dbReference type="SMART" id="SM00645"/>
    </source>
</evidence>
<gene>
    <name evidence="10" type="ORF">N331_05746</name>
</gene>
<keyword evidence="6" id="KW-1015">Disulfide bond</keyword>
<evidence type="ECO:0000313" key="10">
    <source>
        <dbReference type="EMBL" id="KFQ37348.1"/>
    </source>
</evidence>
<keyword evidence="4" id="KW-0788">Thiol protease</keyword>
<feature type="signal peptide" evidence="7">
    <location>
        <begin position="1"/>
        <end position="20"/>
    </location>
</feature>
<dbReference type="InterPro" id="IPR000668">
    <property type="entry name" value="Peptidase_C1A_C"/>
</dbReference>
<evidence type="ECO:0000256" key="4">
    <source>
        <dbReference type="ARBA" id="ARBA00022807"/>
    </source>
</evidence>
<dbReference type="InterPro" id="IPR000169">
    <property type="entry name" value="Pept_cys_AS"/>
</dbReference>
<dbReference type="SMART" id="SM00848">
    <property type="entry name" value="Inhibitor_I29"/>
    <property type="match status" value="1"/>
</dbReference>
<dbReference type="InterPro" id="IPR025660">
    <property type="entry name" value="Pept_his_AS"/>
</dbReference>
<keyword evidence="5" id="KW-0865">Zymogen</keyword>
<feature type="domain" description="Peptidase C1A papain C-terminal" evidence="8">
    <location>
        <begin position="110"/>
        <end position="324"/>
    </location>
</feature>
<feature type="non-terminal residue" evidence="10">
    <location>
        <position position="1"/>
    </location>
</feature>
<dbReference type="Gene3D" id="3.90.70.10">
    <property type="entry name" value="Cysteine proteinases"/>
    <property type="match status" value="1"/>
</dbReference>
<dbReference type="GO" id="GO:0006508">
    <property type="term" value="P:proteolysis"/>
    <property type="evidence" value="ECO:0007669"/>
    <property type="project" value="UniProtKB-KW"/>
</dbReference>
<dbReference type="CDD" id="cd02248">
    <property type="entry name" value="Peptidase_C1A"/>
    <property type="match status" value="1"/>
</dbReference>
<proteinExistence type="inferred from homology"/>
<reference evidence="10 11" key="1">
    <citation type="submission" date="2014-04" db="EMBL/GenBank/DDBJ databases">
        <title>Genome evolution of avian class.</title>
        <authorList>
            <person name="Zhang G."/>
            <person name="Li C."/>
        </authorList>
    </citation>
    <scope>NUCLEOTIDE SEQUENCE [LARGE SCALE GENOMIC DNA]</scope>
    <source>
        <strain evidence="10">BGI_N331</strain>
    </source>
</reference>
<dbReference type="InterPro" id="IPR013128">
    <property type="entry name" value="Peptidase_C1A"/>
</dbReference>
<keyword evidence="11" id="KW-1185">Reference proteome</keyword>
<dbReference type="Pfam" id="PF08246">
    <property type="entry name" value="Inhibitor_I29"/>
    <property type="match status" value="1"/>
</dbReference>
<dbReference type="EMBL" id="KK717381">
    <property type="protein sequence ID" value="KFQ37348.1"/>
    <property type="molecule type" value="Genomic_DNA"/>
</dbReference>
<dbReference type="SUPFAM" id="SSF54001">
    <property type="entry name" value="Cysteine proteinases"/>
    <property type="match status" value="1"/>
</dbReference>
<feature type="domain" description="Cathepsin propeptide inhibitor" evidence="9">
    <location>
        <begin position="23"/>
        <end position="83"/>
    </location>
</feature>
<evidence type="ECO:0000256" key="7">
    <source>
        <dbReference type="SAM" id="SignalP"/>
    </source>
</evidence>
<dbReference type="InterPro" id="IPR013201">
    <property type="entry name" value="Prot_inhib_I29"/>
</dbReference>
<organism evidence="10 11">
    <name type="scientific">Merops nubicus</name>
    <name type="common">Northern carmine bee-eater</name>
    <dbReference type="NCBI Taxonomy" id="57421"/>
    <lineage>
        <taxon>Eukaryota</taxon>
        <taxon>Metazoa</taxon>
        <taxon>Chordata</taxon>
        <taxon>Craniata</taxon>
        <taxon>Vertebrata</taxon>
        <taxon>Euteleostomi</taxon>
        <taxon>Archelosauria</taxon>
        <taxon>Archosauria</taxon>
        <taxon>Dinosauria</taxon>
        <taxon>Saurischia</taxon>
        <taxon>Theropoda</taxon>
        <taxon>Coelurosauria</taxon>
        <taxon>Aves</taxon>
        <taxon>Neognathae</taxon>
        <taxon>Neoaves</taxon>
        <taxon>Telluraves</taxon>
        <taxon>Coraciimorphae</taxon>
        <taxon>Coraciiformes</taxon>
        <taxon>Meropidae</taxon>
        <taxon>Merops</taxon>
    </lineage>
</organism>
<dbReference type="SMART" id="SM00645">
    <property type="entry name" value="Pept_C1"/>
    <property type="match status" value="1"/>
</dbReference>
<evidence type="ECO:0000259" key="9">
    <source>
        <dbReference type="SMART" id="SM00848"/>
    </source>
</evidence>
<evidence type="ECO:0000256" key="1">
    <source>
        <dbReference type="ARBA" id="ARBA00008455"/>
    </source>
</evidence>
<evidence type="ECO:0000256" key="6">
    <source>
        <dbReference type="ARBA" id="ARBA00023157"/>
    </source>
</evidence>